<feature type="zinc finger region" description="C3H1-type" evidence="4">
    <location>
        <begin position="12"/>
        <end position="39"/>
    </location>
</feature>
<feature type="domain" description="C3H1-type" evidence="6">
    <location>
        <begin position="12"/>
        <end position="39"/>
    </location>
</feature>
<accession>A0A7S4DBQ5</accession>
<dbReference type="GO" id="GO:0008270">
    <property type="term" value="F:zinc ion binding"/>
    <property type="evidence" value="ECO:0007669"/>
    <property type="project" value="UniProtKB-KW"/>
</dbReference>
<evidence type="ECO:0000259" key="6">
    <source>
        <dbReference type="PROSITE" id="PS50103"/>
    </source>
</evidence>
<protein>
    <recommendedName>
        <fullName evidence="6">C3H1-type domain-containing protein</fullName>
    </recommendedName>
</protein>
<evidence type="ECO:0000256" key="5">
    <source>
        <dbReference type="SAM" id="Coils"/>
    </source>
</evidence>
<evidence type="ECO:0000256" key="4">
    <source>
        <dbReference type="PROSITE-ProRule" id="PRU00723"/>
    </source>
</evidence>
<feature type="coiled-coil region" evidence="5">
    <location>
        <begin position="92"/>
        <end position="289"/>
    </location>
</feature>
<keyword evidence="1 4" id="KW-0479">Metal-binding</keyword>
<dbReference type="PROSITE" id="PS50103">
    <property type="entry name" value="ZF_C3H1"/>
    <property type="match status" value="1"/>
</dbReference>
<dbReference type="InterPro" id="IPR000571">
    <property type="entry name" value="Znf_CCCH"/>
</dbReference>
<name>A0A7S4DBQ5_HETAK</name>
<organism evidence="7">
    <name type="scientific">Heterosigma akashiwo</name>
    <name type="common">Chromophytic alga</name>
    <name type="synonym">Heterosigma carterae</name>
    <dbReference type="NCBI Taxonomy" id="2829"/>
    <lineage>
        <taxon>Eukaryota</taxon>
        <taxon>Sar</taxon>
        <taxon>Stramenopiles</taxon>
        <taxon>Ochrophyta</taxon>
        <taxon>Raphidophyceae</taxon>
        <taxon>Chattonellales</taxon>
        <taxon>Chattonellaceae</taxon>
        <taxon>Heterosigma</taxon>
    </lineage>
</organism>
<dbReference type="AlphaFoldDB" id="A0A7S4DBQ5"/>
<evidence type="ECO:0000256" key="3">
    <source>
        <dbReference type="ARBA" id="ARBA00022833"/>
    </source>
</evidence>
<keyword evidence="5" id="KW-0175">Coiled coil</keyword>
<evidence type="ECO:0000313" key="7">
    <source>
        <dbReference type="EMBL" id="CAE0640091.1"/>
    </source>
</evidence>
<dbReference type="Gene3D" id="4.10.1000.10">
    <property type="entry name" value="Zinc finger, CCCH-type"/>
    <property type="match status" value="1"/>
</dbReference>
<reference evidence="7" key="1">
    <citation type="submission" date="2021-01" db="EMBL/GenBank/DDBJ databases">
        <authorList>
            <person name="Corre E."/>
            <person name="Pelletier E."/>
            <person name="Niang G."/>
            <person name="Scheremetjew M."/>
            <person name="Finn R."/>
            <person name="Kale V."/>
            <person name="Holt S."/>
            <person name="Cochrane G."/>
            <person name="Meng A."/>
            <person name="Brown T."/>
            <person name="Cohen L."/>
        </authorList>
    </citation>
    <scope>NUCLEOTIDE SEQUENCE</scope>
    <source>
        <strain evidence="7">CCMP3107</strain>
    </source>
</reference>
<dbReference type="Pfam" id="PF00642">
    <property type="entry name" value="zf-CCCH"/>
    <property type="match status" value="1"/>
</dbReference>
<keyword evidence="3 4" id="KW-0862">Zinc</keyword>
<keyword evidence="2 4" id="KW-0863">Zinc-finger</keyword>
<gene>
    <name evidence="7" type="ORF">HAKA00212_LOCUS18909</name>
</gene>
<dbReference type="EMBL" id="HBIU01041677">
    <property type="protein sequence ID" value="CAE0640091.1"/>
    <property type="molecule type" value="Transcribed_RNA"/>
</dbReference>
<dbReference type="InterPro" id="IPR036855">
    <property type="entry name" value="Znf_CCCH_sf"/>
</dbReference>
<evidence type="ECO:0000256" key="2">
    <source>
        <dbReference type="ARBA" id="ARBA00022771"/>
    </source>
</evidence>
<proteinExistence type="predicted"/>
<dbReference type="SUPFAM" id="SSF90229">
    <property type="entry name" value="CCCH zinc finger"/>
    <property type="match status" value="1"/>
</dbReference>
<evidence type="ECO:0000256" key="1">
    <source>
        <dbReference type="ARBA" id="ARBA00022723"/>
    </source>
</evidence>
<sequence>MCEGHGSEEEEKDGRSVCRYYLRGWCRNGKRCEFSHRRPLCRYGDRCRYGRWCRYSHKITPRVSRVGGTKPGRHNVRNRQRREKRRVLIAEAKVSLVRVKELEDQLKLEEKQKSELHDPQVKRLEAQLRLVQEEKERLEHKLQHKEKHCQQVYDIWSTQCQRAEQEAEEKGAKLEELEKKHSDLEGVATEAELYETDLTNRLRQERNGNAELRCKVLDQQRALEREQKKTEQAVELGKQERADLEHRMESVLAQLQTQLQHIQEQVPVGHRTELALAQLQAQLQHAQRQLVLRGTAAGPAAP</sequence>